<comment type="caution">
    <text evidence="1">The sequence shown here is derived from an EMBL/GenBank/DDBJ whole genome shotgun (WGS) entry which is preliminary data.</text>
</comment>
<proteinExistence type="predicted"/>
<keyword evidence="2" id="KW-1185">Reference proteome</keyword>
<name>A0A1V9F048_9BACT</name>
<protein>
    <submittedName>
        <fullName evidence="1">Uncharacterized protein</fullName>
    </submittedName>
</protein>
<dbReference type="EMBL" id="LVXG01000010">
    <property type="protein sequence ID" value="OQP51737.1"/>
    <property type="molecule type" value="Genomic_DNA"/>
</dbReference>
<gene>
    <name evidence="1" type="ORF">A4H97_26360</name>
</gene>
<evidence type="ECO:0000313" key="1">
    <source>
        <dbReference type="EMBL" id="OQP51737.1"/>
    </source>
</evidence>
<reference evidence="2" key="1">
    <citation type="submission" date="2016-04" db="EMBL/GenBank/DDBJ databases">
        <authorList>
            <person name="Chen L."/>
            <person name="Zhuang W."/>
            <person name="Wang G."/>
        </authorList>
    </citation>
    <scope>NUCLEOTIDE SEQUENCE [LARGE SCALE GENOMIC DNA]</scope>
    <source>
        <strain evidence="2">17621</strain>
    </source>
</reference>
<organism evidence="1 2">
    <name type="scientific">Niastella yeongjuensis</name>
    <dbReference type="NCBI Taxonomy" id="354355"/>
    <lineage>
        <taxon>Bacteria</taxon>
        <taxon>Pseudomonadati</taxon>
        <taxon>Bacteroidota</taxon>
        <taxon>Chitinophagia</taxon>
        <taxon>Chitinophagales</taxon>
        <taxon>Chitinophagaceae</taxon>
        <taxon>Niastella</taxon>
    </lineage>
</organism>
<sequence length="63" mass="7253">MTSGNLYALNEKIIPGGRAKLRQINAPEKHDFGVWKTGPQAVNSIKNRLKSISWEKYVYEENY</sequence>
<dbReference type="AlphaFoldDB" id="A0A1V9F048"/>
<dbReference type="Proteomes" id="UP000192610">
    <property type="component" value="Unassembled WGS sequence"/>
</dbReference>
<accession>A0A1V9F048</accession>
<evidence type="ECO:0000313" key="2">
    <source>
        <dbReference type="Proteomes" id="UP000192610"/>
    </source>
</evidence>